<proteinExistence type="predicted"/>
<feature type="region of interest" description="Disordered" evidence="1">
    <location>
        <begin position="15"/>
        <end position="131"/>
    </location>
</feature>
<evidence type="ECO:0000313" key="3">
    <source>
        <dbReference type="Proteomes" id="UP000694392"/>
    </source>
</evidence>
<protein>
    <submittedName>
        <fullName evidence="2">Uncharacterized protein</fullName>
    </submittedName>
</protein>
<name>A0A8D0HEV3_SPHPU</name>
<accession>A0A8D0HEV3</accession>
<dbReference type="AlphaFoldDB" id="A0A8D0HEV3"/>
<feature type="compositionally biased region" description="Basic and acidic residues" evidence="1">
    <location>
        <begin position="88"/>
        <end position="105"/>
    </location>
</feature>
<dbReference type="GeneTree" id="ENSGT01140000285902"/>
<dbReference type="OMA" id="TDYAMES"/>
<reference evidence="2" key="1">
    <citation type="submission" date="2025-08" db="UniProtKB">
        <authorList>
            <consortium name="Ensembl"/>
        </authorList>
    </citation>
    <scope>IDENTIFICATION</scope>
</reference>
<evidence type="ECO:0000313" key="2">
    <source>
        <dbReference type="Ensembl" id="ENSSPUP00000023197.1"/>
    </source>
</evidence>
<evidence type="ECO:0000256" key="1">
    <source>
        <dbReference type="SAM" id="MobiDB-lite"/>
    </source>
</evidence>
<reference evidence="2" key="2">
    <citation type="submission" date="2025-09" db="UniProtKB">
        <authorList>
            <consortium name="Ensembl"/>
        </authorList>
    </citation>
    <scope>IDENTIFICATION</scope>
</reference>
<organism evidence="2 3">
    <name type="scientific">Sphenodon punctatus</name>
    <name type="common">Tuatara</name>
    <name type="synonym">Hatteria punctata</name>
    <dbReference type="NCBI Taxonomy" id="8508"/>
    <lineage>
        <taxon>Eukaryota</taxon>
        <taxon>Metazoa</taxon>
        <taxon>Chordata</taxon>
        <taxon>Craniata</taxon>
        <taxon>Vertebrata</taxon>
        <taxon>Euteleostomi</taxon>
        <taxon>Lepidosauria</taxon>
        <taxon>Sphenodontia</taxon>
        <taxon>Sphenodontidae</taxon>
        <taxon>Sphenodon</taxon>
    </lineage>
</organism>
<sequence>MRCQDVDMLSASTDYAMESPVPYTPETIDLTSPALLPEVKAEPEPPPAAPKREGAISDDTKAALKAALLKSAMRNKTRDTPCSVPDPPDIRRPVTAKERQREREEKRKRRLERAKEREKKQKEKEREQKDMLTENDRNLLERWTRMVDQTQQKPPHNGVAVPPPPPGASLSLLPVAPLPNPNVVHYIPAPSASFLVAAAPPCPKDVSKIAPVGQNFPASFRVAGWTGVPSENWAAGAQPEAATGLGSYEKPGLDPAAFLQQMEAAKPVSPRGVGKRAGQEEGALETPDINMVTQQLSKSQVEDLLPPIFSVTPKGSGAGYGVGFDLEEFLNQSFDMVGENRESQGDSAPLSASLLADWLEVHRMNPADMESLQQELQLGSPMILSDIPDLQDA</sequence>
<keyword evidence="3" id="KW-1185">Reference proteome</keyword>
<dbReference type="Proteomes" id="UP000694392">
    <property type="component" value="Unplaced"/>
</dbReference>
<feature type="compositionally biased region" description="Basic and acidic residues" evidence="1">
    <location>
        <begin position="113"/>
        <end position="131"/>
    </location>
</feature>
<feature type="compositionally biased region" description="Basic and acidic residues" evidence="1">
    <location>
        <begin position="50"/>
        <end position="62"/>
    </location>
</feature>
<dbReference type="Ensembl" id="ENSSPUT00000024739.1">
    <property type="protein sequence ID" value="ENSSPUP00000023197.1"/>
    <property type="gene ID" value="ENSSPUG00000017805.1"/>
</dbReference>